<reference evidence="1 2" key="1">
    <citation type="submission" date="2020-04" db="EMBL/GenBank/DDBJ databases">
        <title>Achromobacter ruhlandii genome sequencing and assembly.</title>
        <authorList>
            <person name="Martins R.C.R."/>
            <person name="Perdigao-Neto L.V."/>
            <person name="Levin A.S.S."/>
            <person name="Costa S.F."/>
        </authorList>
    </citation>
    <scope>NUCLEOTIDE SEQUENCE [LARGE SCALE GENOMIC DNA]</scope>
    <source>
        <strain evidence="1 2">9035ralo</strain>
    </source>
</reference>
<name>A0A848NFI5_9BURK</name>
<dbReference type="AlphaFoldDB" id="A0A848NFI5"/>
<protein>
    <submittedName>
        <fullName evidence="1">Uncharacterized protein</fullName>
    </submittedName>
</protein>
<dbReference type="RefSeq" id="WP_169535641.1">
    <property type="nucleotide sequence ID" value="NZ_JABBZE010000002.1"/>
</dbReference>
<sequence length="78" mass="8904">MKAGRKQPYTAAGITRLACVRCGGQARFQWNVCADGNLFRPICTPCDIALNELVLKWMKDPHWKAKIAAYRQEKELRP</sequence>
<organism evidence="1 2">
    <name type="scientific">Achromobacter ruhlandii</name>
    <dbReference type="NCBI Taxonomy" id="72557"/>
    <lineage>
        <taxon>Bacteria</taxon>
        <taxon>Pseudomonadati</taxon>
        <taxon>Pseudomonadota</taxon>
        <taxon>Betaproteobacteria</taxon>
        <taxon>Burkholderiales</taxon>
        <taxon>Alcaligenaceae</taxon>
        <taxon>Achromobacter</taxon>
    </lineage>
</organism>
<evidence type="ECO:0000313" key="1">
    <source>
        <dbReference type="EMBL" id="NMU88395.1"/>
    </source>
</evidence>
<accession>A0A848NFI5</accession>
<comment type="caution">
    <text evidence="1">The sequence shown here is derived from an EMBL/GenBank/DDBJ whole genome shotgun (WGS) entry which is preliminary data.</text>
</comment>
<gene>
    <name evidence="1" type="ORF">HGQ98_00640</name>
</gene>
<dbReference type="EMBL" id="JABBZE010000002">
    <property type="protein sequence ID" value="NMU88395.1"/>
    <property type="molecule type" value="Genomic_DNA"/>
</dbReference>
<proteinExistence type="predicted"/>
<evidence type="ECO:0000313" key="2">
    <source>
        <dbReference type="Proteomes" id="UP000542405"/>
    </source>
</evidence>
<dbReference type="Proteomes" id="UP000542405">
    <property type="component" value="Unassembled WGS sequence"/>
</dbReference>